<evidence type="ECO:0000313" key="2">
    <source>
        <dbReference type="Proteomes" id="UP000747542"/>
    </source>
</evidence>
<gene>
    <name evidence="1" type="ORF">Hamer_G029460</name>
</gene>
<protein>
    <submittedName>
        <fullName evidence="1">Uncharacterized protein</fullName>
    </submittedName>
</protein>
<reference evidence="1" key="1">
    <citation type="journal article" date="2021" name="Sci. Adv.">
        <title>The American lobster genome reveals insights on longevity, neural, and immune adaptations.</title>
        <authorList>
            <person name="Polinski J.M."/>
            <person name="Zimin A.V."/>
            <person name="Clark K.F."/>
            <person name="Kohn A.B."/>
            <person name="Sadowski N."/>
            <person name="Timp W."/>
            <person name="Ptitsyn A."/>
            <person name="Khanna P."/>
            <person name="Romanova D.Y."/>
            <person name="Williams P."/>
            <person name="Greenwood S.J."/>
            <person name="Moroz L.L."/>
            <person name="Walt D.R."/>
            <person name="Bodnar A.G."/>
        </authorList>
    </citation>
    <scope>NUCLEOTIDE SEQUENCE</scope>
    <source>
        <strain evidence="1">GMGI-L3</strain>
    </source>
</reference>
<accession>A0A8J5JYP4</accession>
<proteinExistence type="predicted"/>
<evidence type="ECO:0000313" key="1">
    <source>
        <dbReference type="EMBL" id="KAG7163795.1"/>
    </source>
</evidence>
<name>A0A8J5JYP4_HOMAM</name>
<sequence length="17" mass="1820">MRSVKAGNSSGTHFNVK</sequence>
<dbReference type="EMBL" id="JAHLQT010026358">
    <property type="protein sequence ID" value="KAG7163795.1"/>
    <property type="molecule type" value="Genomic_DNA"/>
</dbReference>
<comment type="caution">
    <text evidence="1">The sequence shown here is derived from an EMBL/GenBank/DDBJ whole genome shotgun (WGS) entry which is preliminary data.</text>
</comment>
<dbReference type="AlphaFoldDB" id="A0A8J5JYP4"/>
<keyword evidence="2" id="KW-1185">Reference proteome</keyword>
<organism evidence="1 2">
    <name type="scientific">Homarus americanus</name>
    <name type="common">American lobster</name>
    <dbReference type="NCBI Taxonomy" id="6706"/>
    <lineage>
        <taxon>Eukaryota</taxon>
        <taxon>Metazoa</taxon>
        <taxon>Ecdysozoa</taxon>
        <taxon>Arthropoda</taxon>
        <taxon>Crustacea</taxon>
        <taxon>Multicrustacea</taxon>
        <taxon>Malacostraca</taxon>
        <taxon>Eumalacostraca</taxon>
        <taxon>Eucarida</taxon>
        <taxon>Decapoda</taxon>
        <taxon>Pleocyemata</taxon>
        <taxon>Astacidea</taxon>
        <taxon>Nephropoidea</taxon>
        <taxon>Nephropidae</taxon>
        <taxon>Homarus</taxon>
    </lineage>
</organism>
<dbReference type="Proteomes" id="UP000747542">
    <property type="component" value="Unassembled WGS sequence"/>
</dbReference>